<accession>A0A9J6GWR4</accession>
<reference evidence="1 2" key="1">
    <citation type="journal article" date="2020" name="Cell">
        <title>Large-Scale Comparative Analyses of Tick Genomes Elucidate Their Genetic Diversity and Vector Capacities.</title>
        <authorList>
            <consortium name="Tick Genome and Microbiome Consortium (TIGMIC)"/>
            <person name="Jia N."/>
            <person name="Wang J."/>
            <person name="Shi W."/>
            <person name="Du L."/>
            <person name="Sun Y."/>
            <person name="Zhan W."/>
            <person name="Jiang J.F."/>
            <person name="Wang Q."/>
            <person name="Zhang B."/>
            <person name="Ji P."/>
            <person name="Bell-Sakyi L."/>
            <person name="Cui X.M."/>
            <person name="Yuan T.T."/>
            <person name="Jiang B.G."/>
            <person name="Yang W.F."/>
            <person name="Lam T.T."/>
            <person name="Chang Q.C."/>
            <person name="Ding S.J."/>
            <person name="Wang X.J."/>
            <person name="Zhu J.G."/>
            <person name="Ruan X.D."/>
            <person name="Zhao L."/>
            <person name="Wei J.T."/>
            <person name="Ye R.Z."/>
            <person name="Que T.C."/>
            <person name="Du C.H."/>
            <person name="Zhou Y.H."/>
            <person name="Cheng J.X."/>
            <person name="Dai P.F."/>
            <person name="Guo W.B."/>
            <person name="Han X.H."/>
            <person name="Huang E.J."/>
            <person name="Li L.F."/>
            <person name="Wei W."/>
            <person name="Gao Y.C."/>
            <person name="Liu J.Z."/>
            <person name="Shao H.Z."/>
            <person name="Wang X."/>
            <person name="Wang C.C."/>
            <person name="Yang T.C."/>
            <person name="Huo Q.B."/>
            <person name="Li W."/>
            <person name="Chen H.Y."/>
            <person name="Chen S.E."/>
            <person name="Zhou L.G."/>
            <person name="Ni X.B."/>
            <person name="Tian J.H."/>
            <person name="Sheng Y."/>
            <person name="Liu T."/>
            <person name="Pan Y.S."/>
            <person name="Xia L.Y."/>
            <person name="Li J."/>
            <person name="Zhao F."/>
            <person name="Cao W.C."/>
        </authorList>
    </citation>
    <scope>NUCLEOTIDE SEQUENCE [LARGE SCALE GENOMIC DNA]</scope>
    <source>
        <strain evidence="1">HaeL-2018</strain>
    </source>
</reference>
<dbReference type="OrthoDB" id="6423042at2759"/>
<comment type="caution">
    <text evidence="1">The sequence shown here is derived from an EMBL/GenBank/DDBJ whole genome shotgun (WGS) entry which is preliminary data.</text>
</comment>
<evidence type="ECO:0000313" key="1">
    <source>
        <dbReference type="EMBL" id="KAH9379970.1"/>
    </source>
</evidence>
<proteinExistence type="predicted"/>
<organism evidence="1 2">
    <name type="scientific">Haemaphysalis longicornis</name>
    <name type="common">Bush tick</name>
    <dbReference type="NCBI Taxonomy" id="44386"/>
    <lineage>
        <taxon>Eukaryota</taxon>
        <taxon>Metazoa</taxon>
        <taxon>Ecdysozoa</taxon>
        <taxon>Arthropoda</taxon>
        <taxon>Chelicerata</taxon>
        <taxon>Arachnida</taxon>
        <taxon>Acari</taxon>
        <taxon>Parasitiformes</taxon>
        <taxon>Ixodida</taxon>
        <taxon>Ixodoidea</taxon>
        <taxon>Ixodidae</taxon>
        <taxon>Haemaphysalinae</taxon>
        <taxon>Haemaphysalis</taxon>
    </lineage>
</organism>
<gene>
    <name evidence="1" type="ORF">HPB48_013220</name>
</gene>
<dbReference type="VEuPathDB" id="VectorBase:HLOH_053964"/>
<protein>
    <submittedName>
        <fullName evidence="1">Uncharacterized protein</fullName>
    </submittedName>
</protein>
<dbReference type="EMBL" id="JABSTR010000010">
    <property type="protein sequence ID" value="KAH9379970.1"/>
    <property type="molecule type" value="Genomic_DNA"/>
</dbReference>
<sequence>MSAWWGGFWERLVRSVNVSLHKGLGRSTLNFEECTTVLKEVEAVIKSRSLTFFYTKTEEPSQLSQGYFLGGRKVTTLRRIVIRPQHLRAASNFFGAGDAAALSRTSYREGGSKNTCWS</sequence>
<dbReference type="AlphaFoldDB" id="A0A9J6GWR4"/>
<dbReference type="Proteomes" id="UP000821853">
    <property type="component" value="Chromosome 8"/>
</dbReference>
<keyword evidence="2" id="KW-1185">Reference proteome</keyword>
<evidence type="ECO:0000313" key="2">
    <source>
        <dbReference type="Proteomes" id="UP000821853"/>
    </source>
</evidence>
<name>A0A9J6GWR4_HAELO</name>